<evidence type="ECO:0000259" key="4">
    <source>
        <dbReference type="PROSITE" id="PS50893"/>
    </source>
</evidence>
<dbReference type="PROSITE" id="PS50893">
    <property type="entry name" value="ABC_TRANSPORTER_2"/>
    <property type="match status" value="1"/>
</dbReference>
<evidence type="ECO:0000256" key="2">
    <source>
        <dbReference type="ARBA" id="ARBA00022741"/>
    </source>
</evidence>
<comment type="caution">
    <text evidence="5">The sequence shown here is derived from an EMBL/GenBank/DDBJ whole genome shotgun (WGS) entry which is preliminary data.</text>
</comment>
<dbReference type="Pfam" id="PF00005">
    <property type="entry name" value="ABC_tran"/>
    <property type="match status" value="1"/>
</dbReference>
<evidence type="ECO:0000256" key="1">
    <source>
        <dbReference type="ARBA" id="ARBA00022448"/>
    </source>
</evidence>
<dbReference type="InterPro" id="IPR027417">
    <property type="entry name" value="P-loop_NTPase"/>
</dbReference>
<dbReference type="Proteomes" id="UP001232245">
    <property type="component" value="Unassembled WGS sequence"/>
</dbReference>
<dbReference type="PROSITE" id="PS00211">
    <property type="entry name" value="ABC_TRANSPORTER_1"/>
    <property type="match status" value="1"/>
</dbReference>
<evidence type="ECO:0000256" key="3">
    <source>
        <dbReference type="ARBA" id="ARBA00022840"/>
    </source>
</evidence>
<dbReference type="RefSeq" id="WP_174881242.1">
    <property type="nucleotide sequence ID" value="NZ_CADEPK010000332.1"/>
</dbReference>
<accession>A0ABT9Z5I6</accession>
<organism evidence="5 6">
    <name type="scientific">Metabacillus niabensis</name>
    <dbReference type="NCBI Taxonomy" id="324854"/>
    <lineage>
        <taxon>Bacteria</taxon>
        <taxon>Bacillati</taxon>
        <taxon>Bacillota</taxon>
        <taxon>Bacilli</taxon>
        <taxon>Bacillales</taxon>
        <taxon>Bacillaceae</taxon>
        <taxon>Metabacillus</taxon>
    </lineage>
</organism>
<dbReference type="InterPro" id="IPR003593">
    <property type="entry name" value="AAA+_ATPase"/>
</dbReference>
<dbReference type="SMART" id="SM00382">
    <property type="entry name" value="AAA"/>
    <property type="match status" value="1"/>
</dbReference>
<evidence type="ECO:0000313" key="6">
    <source>
        <dbReference type="Proteomes" id="UP001232245"/>
    </source>
</evidence>
<dbReference type="GO" id="GO:0005524">
    <property type="term" value="F:ATP binding"/>
    <property type="evidence" value="ECO:0007669"/>
    <property type="project" value="UniProtKB-KW"/>
</dbReference>
<feature type="domain" description="ABC transporter" evidence="4">
    <location>
        <begin position="2"/>
        <end position="209"/>
    </location>
</feature>
<keyword evidence="2" id="KW-0547">Nucleotide-binding</keyword>
<evidence type="ECO:0000313" key="5">
    <source>
        <dbReference type="EMBL" id="MDQ0227521.1"/>
    </source>
</evidence>
<dbReference type="InterPro" id="IPR003439">
    <property type="entry name" value="ABC_transporter-like_ATP-bd"/>
</dbReference>
<dbReference type="InterPro" id="IPR017871">
    <property type="entry name" value="ABC_transporter-like_CS"/>
</dbReference>
<keyword evidence="1" id="KW-0813">Transport</keyword>
<dbReference type="SUPFAM" id="SSF52540">
    <property type="entry name" value="P-loop containing nucleoside triphosphate hydrolases"/>
    <property type="match status" value="1"/>
</dbReference>
<reference evidence="5 6" key="1">
    <citation type="submission" date="2023-07" db="EMBL/GenBank/DDBJ databases">
        <title>Genomic Encyclopedia of Type Strains, Phase IV (KMG-IV): sequencing the most valuable type-strain genomes for metagenomic binning, comparative biology and taxonomic classification.</title>
        <authorList>
            <person name="Goeker M."/>
        </authorList>
    </citation>
    <scope>NUCLEOTIDE SEQUENCE [LARGE SCALE GENOMIC DNA]</scope>
    <source>
        <strain evidence="5 6">DSM 17723</strain>
    </source>
</reference>
<name>A0ABT9Z5I6_9BACI</name>
<keyword evidence="6" id="KW-1185">Reference proteome</keyword>
<protein>
    <submittedName>
        <fullName evidence="5">ABC transport system ATP-binding protein</fullName>
    </submittedName>
</protein>
<dbReference type="EMBL" id="JAUSTZ010000009">
    <property type="protein sequence ID" value="MDQ0227521.1"/>
    <property type="molecule type" value="Genomic_DNA"/>
</dbReference>
<dbReference type="PANTHER" id="PTHR43423:SF1">
    <property type="entry name" value="ABC TRANSPORTER I FAMILY MEMBER 17"/>
    <property type="match status" value="1"/>
</dbReference>
<dbReference type="PANTHER" id="PTHR43423">
    <property type="entry name" value="ABC TRANSPORTER I FAMILY MEMBER 17"/>
    <property type="match status" value="1"/>
</dbReference>
<proteinExistence type="predicted"/>
<dbReference type="Gene3D" id="3.40.50.300">
    <property type="entry name" value="P-loop containing nucleotide triphosphate hydrolases"/>
    <property type="match status" value="1"/>
</dbReference>
<sequence>MFELHNVKYKDILDIEKMTIPGQKITCLVGQSGAGKTTLLRMLNLMISPDEGEIYFQEKNLNEEDAISHRRRVVMAPQQPTIFEGTIRDNLNIGLVFSENQPKDDRELKEALRIVSLKKELDEEAGTLSGGEKQRLSLARVYLMEPEVFLLDEPTSALDEETEHLVMKNFIQSAKQKNQTVVLITHSPQIADTYCENKIILKRREEGIV</sequence>
<gene>
    <name evidence="5" type="ORF">J2S02_003866</name>
</gene>
<keyword evidence="3 5" id="KW-0067">ATP-binding</keyword>